<dbReference type="GO" id="GO:0004842">
    <property type="term" value="F:ubiquitin-protein transferase activity"/>
    <property type="evidence" value="ECO:0007669"/>
    <property type="project" value="TreeGrafter"/>
</dbReference>
<dbReference type="CDD" id="cd14473">
    <property type="entry name" value="FERM_B-lobe"/>
    <property type="match status" value="1"/>
</dbReference>
<feature type="domain" description="FERM" evidence="4">
    <location>
        <begin position="1"/>
        <end position="262"/>
    </location>
</feature>
<evidence type="ECO:0008006" key="8">
    <source>
        <dbReference type="Google" id="ProtNLM"/>
    </source>
</evidence>
<dbReference type="SMART" id="SM00295">
    <property type="entry name" value="B41"/>
    <property type="match status" value="1"/>
</dbReference>
<evidence type="ECO:0000259" key="4">
    <source>
        <dbReference type="PROSITE" id="PS50057"/>
    </source>
</evidence>
<dbReference type="Gene3D" id="3.30.40.10">
    <property type="entry name" value="Zinc/RING finger domain, C3HC4 (zinc finger)"/>
    <property type="match status" value="1"/>
</dbReference>
<proteinExistence type="predicted"/>
<dbReference type="SUPFAM" id="SSF57850">
    <property type="entry name" value="RING/U-box"/>
    <property type="match status" value="1"/>
</dbReference>
<gene>
    <name evidence="6" type="ORF">NP493_61g05027</name>
</gene>
<protein>
    <recommendedName>
        <fullName evidence="8">RING-type E3 ubiquitin transferase</fullName>
    </recommendedName>
</protein>
<dbReference type="SUPFAM" id="SSF47031">
    <property type="entry name" value="Second domain of FERM"/>
    <property type="match status" value="1"/>
</dbReference>
<keyword evidence="7" id="KW-1185">Reference proteome</keyword>
<dbReference type="Pfam" id="PF13920">
    <property type="entry name" value="zf-C3HC4_3"/>
    <property type="match status" value="1"/>
</dbReference>
<dbReference type="SUPFAM" id="SSF54236">
    <property type="entry name" value="Ubiquitin-like"/>
    <property type="match status" value="1"/>
</dbReference>
<evidence type="ECO:0000313" key="7">
    <source>
        <dbReference type="Proteomes" id="UP001209878"/>
    </source>
</evidence>
<evidence type="ECO:0000256" key="2">
    <source>
        <dbReference type="ARBA" id="ARBA00022833"/>
    </source>
</evidence>
<dbReference type="EMBL" id="JAODUO010000060">
    <property type="protein sequence ID" value="KAK2191115.1"/>
    <property type="molecule type" value="Genomic_DNA"/>
</dbReference>
<dbReference type="InterPro" id="IPR018980">
    <property type="entry name" value="FERM_PH-like_C"/>
</dbReference>
<dbReference type="Gene3D" id="1.20.80.10">
    <property type="match status" value="1"/>
</dbReference>
<dbReference type="SMART" id="SM01196">
    <property type="entry name" value="FERM_C"/>
    <property type="match status" value="1"/>
</dbReference>
<dbReference type="Gene3D" id="3.10.20.90">
    <property type="entry name" value="Phosphatidylinositol 3-kinase Catalytic Subunit, Chain A, domain 1"/>
    <property type="match status" value="1"/>
</dbReference>
<accession>A0AAD9PAL4</accession>
<dbReference type="Gene3D" id="2.30.29.30">
    <property type="entry name" value="Pleckstrin-homology domain (PH domain)/Phosphotyrosine-binding domain (PTB)"/>
    <property type="match status" value="1"/>
</dbReference>
<name>A0AAD9PAL4_RIDPI</name>
<dbReference type="AlphaFoldDB" id="A0AAD9PAL4"/>
<dbReference type="Pfam" id="PF09379">
    <property type="entry name" value="FERM_N"/>
    <property type="match status" value="1"/>
</dbReference>
<sequence length="414" mass="47125">MYCYARDEVCQQLGIIELDYFGLQYIGEKGEQLWLNLRNDITRQLMHSPPYRFRLRVKFFVEPHYILQETTRHQFYLNIKQEFFEGRMKAPSHIQAVRTAALIAQVELGNHSQQTSRVVGAGYTAFAPSNSDKNFSVAVAVAHGKLEGLERTAAEYKLLQEVSTWNCYGVEYHKIRSGSAQVDQMGVGPNGIALYDKDGKLVKTIEYPAIRMATLTRKCLFLETVCDDGSTTILNFQLHSQKAANGLYRCVTEMYSFYLCDTVRSTVASQYSRDLKGILAALFNENTTLEKRMIMLGDSCIGLRWQLALKERLRQVGSQRPTVANSNRVQTFNDYMLLEERVRKIEDALTCHVCMDRNINCAFCPCGHVVCCLICANKLDKCPLCRSEVEKTQQIYLPNLHIADLELTVPLTSS</sequence>
<evidence type="ECO:0000256" key="3">
    <source>
        <dbReference type="PROSITE-ProRule" id="PRU00175"/>
    </source>
</evidence>
<dbReference type="InterPro" id="IPR018979">
    <property type="entry name" value="FERM_N"/>
</dbReference>
<evidence type="ECO:0000256" key="1">
    <source>
        <dbReference type="ARBA" id="ARBA00022771"/>
    </source>
</evidence>
<keyword evidence="1 3" id="KW-0479">Metal-binding</keyword>
<dbReference type="InterPro" id="IPR019749">
    <property type="entry name" value="Band_41_domain"/>
</dbReference>
<dbReference type="Pfam" id="PF00373">
    <property type="entry name" value="FERM_M"/>
    <property type="match status" value="1"/>
</dbReference>
<dbReference type="InterPro" id="IPR035963">
    <property type="entry name" value="FERM_2"/>
</dbReference>
<dbReference type="Proteomes" id="UP001209878">
    <property type="component" value="Unassembled WGS sequence"/>
</dbReference>
<dbReference type="GO" id="GO:0006511">
    <property type="term" value="P:ubiquitin-dependent protein catabolic process"/>
    <property type="evidence" value="ECO:0007669"/>
    <property type="project" value="TreeGrafter"/>
</dbReference>
<dbReference type="InterPro" id="IPR011993">
    <property type="entry name" value="PH-like_dom_sf"/>
</dbReference>
<keyword evidence="1 3" id="KW-0863">Zinc-finger</keyword>
<dbReference type="InterPro" id="IPR029071">
    <property type="entry name" value="Ubiquitin-like_domsf"/>
</dbReference>
<dbReference type="InterPro" id="IPR000299">
    <property type="entry name" value="FERM_domain"/>
</dbReference>
<reference evidence="6" key="1">
    <citation type="journal article" date="2023" name="Mol. Biol. Evol.">
        <title>Third-Generation Sequencing Reveals the Adaptive Role of the Epigenome in Three Deep-Sea Polychaetes.</title>
        <authorList>
            <person name="Perez M."/>
            <person name="Aroh O."/>
            <person name="Sun Y."/>
            <person name="Lan Y."/>
            <person name="Juniper S.K."/>
            <person name="Young C.R."/>
            <person name="Angers B."/>
            <person name="Qian P.Y."/>
        </authorList>
    </citation>
    <scope>NUCLEOTIDE SEQUENCE</scope>
    <source>
        <strain evidence="6">R07B-5</strain>
    </source>
</reference>
<evidence type="ECO:0000313" key="6">
    <source>
        <dbReference type="EMBL" id="KAK2191115.1"/>
    </source>
</evidence>
<comment type="caution">
    <text evidence="6">The sequence shown here is derived from an EMBL/GenBank/DDBJ whole genome shotgun (WGS) entry which is preliminary data.</text>
</comment>
<dbReference type="GO" id="GO:0008270">
    <property type="term" value="F:zinc ion binding"/>
    <property type="evidence" value="ECO:0007669"/>
    <property type="project" value="UniProtKB-KW"/>
</dbReference>
<organism evidence="6 7">
    <name type="scientific">Ridgeia piscesae</name>
    <name type="common">Tubeworm</name>
    <dbReference type="NCBI Taxonomy" id="27915"/>
    <lineage>
        <taxon>Eukaryota</taxon>
        <taxon>Metazoa</taxon>
        <taxon>Spiralia</taxon>
        <taxon>Lophotrochozoa</taxon>
        <taxon>Annelida</taxon>
        <taxon>Polychaeta</taxon>
        <taxon>Sedentaria</taxon>
        <taxon>Canalipalpata</taxon>
        <taxon>Sabellida</taxon>
        <taxon>Siboglinidae</taxon>
        <taxon>Ridgeia</taxon>
    </lineage>
</organism>
<dbReference type="InterPro" id="IPR019748">
    <property type="entry name" value="FERM_central"/>
</dbReference>
<keyword evidence="2" id="KW-0862">Zinc</keyword>
<feature type="domain" description="RING-type" evidence="5">
    <location>
        <begin position="351"/>
        <end position="386"/>
    </location>
</feature>
<dbReference type="InterPro" id="IPR014352">
    <property type="entry name" value="FERM/acyl-CoA-bd_prot_sf"/>
</dbReference>
<evidence type="ECO:0000259" key="5">
    <source>
        <dbReference type="PROSITE" id="PS50089"/>
    </source>
</evidence>
<dbReference type="PROSITE" id="PS50057">
    <property type="entry name" value="FERM_3"/>
    <property type="match status" value="1"/>
</dbReference>
<dbReference type="InterPro" id="IPR001841">
    <property type="entry name" value="Znf_RING"/>
</dbReference>
<dbReference type="PROSITE" id="PS50089">
    <property type="entry name" value="ZF_RING_2"/>
    <property type="match status" value="1"/>
</dbReference>
<dbReference type="PANTHER" id="PTHR23280:SF13">
    <property type="entry name" value="E3 UBIQUITIN-PROTEIN LIGASE MYLIP"/>
    <property type="match status" value="1"/>
</dbReference>
<dbReference type="PANTHER" id="PTHR23280">
    <property type="entry name" value="4.1 G PROTEIN"/>
    <property type="match status" value="1"/>
</dbReference>
<dbReference type="InterPro" id="IPR013083">
    <property type="entry name" value="Znf_RING/FYVE/PHD"/>
</dbReference>
<dbReference type="SUPFAM" id="SSF50729">
    <property type="entry name" value="PH domain-like"/>
    <property type="match status" value="1"/>
</dbReference>